<protein>
    <submittedName>
        <fullName evidence="11">DNA-binding response regulator</fullName>
    </submittedName>
    <submittedName>
        <fullName evidence="10">Response regulator transcription factor</fullName>
    </submittedName>
</protein>
<dbReference type="InterPro" id="IPR011006">
    <property type="entry name" value="CheY-like_superfamily"/>
</dbReference>
<dbReference type="SUPFAM" id="SSF52172">
    <property type="entry name" value="CheY-like"/>
    <property type="match status" value="1"/>
</dbReference>
<keyword evidence="1 6" id="KW-0597">Phosphoprotein</keyword>
<dbReference type="CDD" id="cd00383">
    <property type="entry name" value="trans_reg_C"/>
    <property type="match status" value="1"/>
</dbReference>
<feature type="domain" description="Response regulatory" evidence="8">
    <location>
        <begin position="4"/>
        <end position="117"/>
    </location>
</feature>
<dbReference type="AlphaFoldDB" id="A0A8I0WA13"/>
<dbReference type="EMBL" id="PEJG01000002">
    <property type="protein sequence ID" value="PIH11136.1"/>
    <property type="molecule type" value="Genomic_DNA"/>
</dbReference>
<proteinExistence type="predicted"/>
<evidence type="ECO:0000313" key="10">
    <source>
        <dbReference type="EMBL" id="MBF9304350.1"/>
    </source>
</evidence>
<dbReference type="InterPro" id="IPR001867">
    <property type="entry name" value="OmpR/PhoB-type_DNA-bd"/>
</dbReference>
<evidence type="ECO:0000256" key="7">
    <source>
        <dbReference type="PROSITE-ProRule" id="PRU01091"/>
    </source>
</evidence>
<comment type="caution">
    <text evidence="10">The sequence shown here is derived from an EMBL/GenBank/DDBJ whole genome shotgun (WGS) entry which is preliminary data.</text>
</comment>
<keyword evidence="2" id="KW-0902">Two-component regulatory system</keyword>
<dbReference type="InterPro" id="IPR036388">
    <property type="entry name" value="WH-like_DNA-bd_sf"/>
</dbReference>
<dbReference type="GO" id="GO:0006355">
    <property type="term" value="P:regulation of DNA-templated transcription"/>
    <property type="evidence" value="ECO:0007669"/>
    <property type="project" value="InterPro"/>
</dbReference>
<evidence type="ECO:0000256" key="2">
    <source>
        <dbReference type="ARBA" id="ARBA00023012"/>
    </source>
</evidence>
<dbReference type="EMBL" id="JADPYN010000021">
    <property type="protein sequence ID" value="MBF9304350.1"/>
    <property type="molecule type" value="Genomic_DNA"/>
</dbReference>
<dbReference type="GO" id="GO:0005829">
    <property type="term" value="C:cytosol"/>
    <property type="evidence" value="ECO:0007669"/>
    <property type="project" value="TreeGrafter"/>
</dbReference>
<dbReference type="GO" id="GO:0000156">
    <property type="term" value="F:phosphorelay response regulator activity"/>
    <property type="evidence" value="ECO:0007669"/>
    <property type="project" value="TreeGrafter"/>
</dbReference>
<keyword evidence="3" id="KW-0805">Transcription regulation</keyword>
<accession>A0A8I0WA13</accession>
<name>A0A8I0WA13_STAEP</name>
<evidence type="ECO:0000313" key="12">
    <source>
        <dbReference type="Proteomes" id="UP000228502"/>
    </source>
</evidence>
<dbReference type="Proteomes" id="UP000622362">
    <property type="component" value="Unassembled WGS sequence"/>
</dbReference>
<evidence type="ECO:0000313" key="13">
    <source>
        <dbReference type="Proteomes" id="UP000622362"/>
    </source>
</evidence>
<dbReference type="Pfam" id="PF00486">
    <property type="entry name" value="Trans_reg_C"/>
    <property type="match status" value="1"/>
</dbReference>
<dbReference type="GO" id="GO:0032993">
    <property type="term" value="C:protein-DNA complex"/>
    <property type="evidence" value="ECO:0007669"/>
    <property type="project" value="TreeGrafter"/>
</dbReference>
<dbReference type="RefSeq" id="WP_001830710.1">
    <property type="nucleotide sequence ID" value="NZ_CABGJO010000006.1"/>
</dbReference>
<keyword evidence="5" id="KW-0804">Transcription</keyword>
<dbReference type="PROSITE" id="PS51755">
    <property type="entry name" value="OMPR_PHOB"/>
    <property type="match status" value="1"/>
</dbReference>
<dbReference type="Gene3D" id="1.10.10.10">
    <property type="entry name" value="Winged helix-like DNA-binding domain superfamily/Winged helix DNA-binding domain"/>
    <property type="match status" value="1"/>
</dbReference>
<evidence type="ECO:0000259" key="8">
    <source>
        <dbReference type="PROSITE" id="PS50110"/>
    </source>
</evidence>
<organism evidence="10 13">
    <name type="scientific">Staphylococcus epidermidis</name>
    <dbReference type="NCBI Taxonomy" id="1282"/>
    <lineage>
        <taxon>Bacteria</taxon>
        <taxon>Bacillati</taxon>
        <taxon>Bacillota</taxon>
        <taxon>Bacilli</taxon>
        <taxon>Bacillales</taxon>
        <taxon>Staphylococcaceae</taxon>
        <taxon>Staphylococcus</taxon>
    </lineage>
</organism>
<reference evidence="10" key="2">
    <citation type="submission" date="2020-11" db="EMBL/GenBank/DDBJ databases">
        <title>Molecular epidemiology and genomic profiles of multidrug-resistant bacteria collected from clinical sources in South Africa.</title>
        <authorList>
            <person name="Asante J."/>
            <person name="Amoako D.G."/>
        </authorList>
    </citation>
    <scope>NUCLEOTIDE SEQUENCE</scope>
    <source>
        <strain evidence="10">C68</strain>
    </source>
</reference>
<dbReference type="PROSITE" id="PS50110">
    <property type="entry name" value="RESPONSE_REGULATORY"/>
    <property type="match status" value="1"/>
</dbReference>
<dbReference type="InterPro" id="IPR039420">
    <property type="entry name" value="WalR-like"/>
</dbReference>
<dbReference type="GO" id="GO:0000976">
    <property type="term" value="F:transcription cis-regulatory region binding"/>
    <property type="evidence" value="ECO:0007669"/>
    <property type="project" value="TreeGrafter"/>
</dbReference>
<dbReference type="SMART" id="SM00862">
    <property type="entry name" value="Trans_reg_C"/>
    <property type="match status" value="1"/>
</dbReference>
<dbReference type="PANTHER" id="PTHR48111:SF50">
    <property type="entry name" value="KDP OPERON TRANSCRIPTIONAL REGULATORY PROTEIN KDPE"/>
    <property type="match status" value="1"/>
</dbReference>
<evidence type="ECO:0000256" key="4">
    <source>
        <dbReference type="ARBA" id="ARBA00023125"/>
    </source>
</evidence>
<dbReference type="SMART" id="SM00448">
    <property type="entry name" value="REC"/>
    <property type="match status" value="1"/>
</dbReference>
<dbReference type="InterPro" id="IPR001789">
    <property type="entry name" value="Sig_transdc_resp-reg_receiver"/>
</dbReference>
<feature type="modified residue" description="4-aspartylphosphate" evidence="6">
    <location>
        <position position="53"/>
    </location>
</feature>
<reference evidence="11 12" key="1">
    <citation type="submission" date="2017-10" db="EMBL/GenBank/DDBJ databases">
        <title>genome sequences of Staph epi in chlorhexidine trial.</title>
        <authorList>
            <person name="Greninger A.L."/>
            <person name="Addetia A."/>
            <person name="Qin X."/>
            <person name="Zerr D."/>
        </authorList>
    </citation>
    <scope>NUCLEOTIDE SEQUENCE [LARGE SCALE GENOMIC DNA]</scope>
    <source>
        <strain evidence="11 12">SCH-17</strain>
    </source>
</reference>
<evidence type="ECO:0000256" key="5">
    <source>
        <dbReference type="ARBA" id="ARBA00023163"/>
    </source>
</evidence>
<dbReference type="Pfam" id="PF00072">
    <property type="entry name" value="Response_reg"/>
    <property type="match status" value="1"/>
</dbReference>
<dbReference type="PANTHER" id="PTHR48111">
    <property type="entry name" value="REGULATOR OF RPOS"/>
    <property type="match status" value="1"/>
</dbReference>
<sequence length="237" mass="27174">MTTTLLVIEDDDAISHLIDVALTMNYYKVIKAKVGKEANFRIRTEHPDIILLDLGLPDIDGLKLIQQIREYVDTPIIVISARTEEETIVKALDYGANDYMTKPFNIDELKARIRVALRVTKKLDTVQDNFENGPLKIDFNAKMVYINNQSIHLTPYEFQLLDILSQHVGKVLTYQILLKALFGYVNKCEMASLRVHMASLRKKLNYSDKHEDGSLCSKDKKLIITHPRIGYQMQHIG</sequence>
<evidence type="ECO:0000256" key="1">
    <source>
        <dbReference type="ARBA" id="ARBA00022553"/>
    </source>
</evidence>
<evidence type="ECO:0000259" key="9">
    <source>
        <dbReference type="PROSITE" id="PS51755"/>
    </source>
</evidence>
<feature type="DNA-binding region" description="OmpR/PhoB-type" evidence="7">
    <location>
        <begin position="127"/>
        <end position="235"/>
    </location>
</feature>
<evidence type="ECO:0000256" key="3">
    <source>
        <dbReference type="ARBA" id="ARBA00023015"/>
    </source>
</evidence>
<feature type="domain" description="OmpR/PhoB-type" evidence="9">
    <location>
        <begin position="127"/>
        <end position="235"/>
    </location>
</feature>
<evidence type="ECO:0000256" key="6">
    <source>
        <dbReference type="PROSITE-ProRule" id="PRU00169"/>
    </source>
</evidence>
<dbReference type="Gene3D" id="3.40.50.2300">
    <property type="match status" value="1"/>
</dbReference>
<dbReference type="Gene3D" id="6.10.250.690">
    <property type="match status" value="1"/>
</dbReference>
<evidence type="ECO:0000313" key="11">
    <source>
        <dbReference type="EMBL" id="PIH11136.1"/>
    </source>
</evidence>
<dbReference type="Proteomes" id="UP000228502">
    <property type="component" value="Unassembled WGS sequence"/>
</dbReference>
<gene>
    <name evidence="11" type="ORF">CTJ08_02175</name>
    <name evidence="10" type="ORF">I3V53_09725</name>
</gene>
<keyword evidence="4 7" id="KW-0238">DNA-binding</keyword>